<evidence type="ECO:0000313" key="3">
    <source>
        <dbReference type="EMBL" id="KAA6381399.1"/>
    </source>
</evidence>
<evidence type="ECO:0000256" key="1">
    <source>
        <dbReference type="SAM" id="Coils"/>
    </source>
</evidence>
<comment type="caution">
    <text evidence="3">The sequence shown here is derived from an EMBL/GenBank/DDBJ whole genome shotgun (WGS) entry which is preliminary data.</text>
</comment>
<name>A0A5J4VG89_9EUKA</name>
<evidence type="ECO:0000256" key="2">
    <source>
        <dbReference type="SAM" id="MobiDB-lite"/>
    </source>
</evidence>
<accession>A0A5J4VG89</accession>
<gene>
    <name evidence="3" type="ORF">EZS28_023073</name>
</gene>
<feature type="compositionally biased region" description="Basic and acidic residues" evidence="2">
    <location>
        <begin position="421"/>
        <end position="431"/>
    </location>
</feature>
<protein>
    <submittedName>
        <fullName evidence="3">Uncharacterized protein</fullName>
    </submittedName>
</protein>
<evidence type="ECO:0000313" key="4">
    <source>
        <dbReference type="Proteomes" id="UP000324800"/>
    </source>
</evidence>
<sequence length="441" mass="50137">MIEETVRPSSGNEKEKELKFKELEEQLKQKDKQIMKKDEQIKLLKSKNIKLKKKNTNLKDEIKKIKHEYPQVIPHEYNVVGGLLGLGQDILLEVLSEMRFIPNAIQFLGICKKTFQLKNHSRFYKIIETLNYPIAIINKDPQNVEFVDIDGVQKKINKKKDDYQTISLTQVLENGIWSLESMLRNSEIYGAAIGIVRDSYDIPAKAYYADQPNAKHIAAFCGKGRNCPVWYKGQGTEGNARIQNNQIVRLEFDSFKGTLILFINNVQQPVYFAGIKEKVRFIIFLCSKGTSCIIQSLKKLKAPTSKPTENTLYRRNILCGYGSQIVVDAEPFSEDGAQRESLWILKTSEGITLTYTDTSAPGKCLITGTAGDKPYSLFVPIIEEAKADESEDRYGADITIKGSHFVRCGMMQYEICEYEKPKEVSKTRNDDPPPVEEAPQP</sequence>
<dbReference type="AlphaFoldDB" id="A0A5J4VG89"/>
<dbReference type="Proteomes" id="UP000324800">
    <property type="component" value="Unassembled WGS sequence"/>
</dbReference>
<dbReference type="EMBL" id="SNRW01007345">
    <property type="protein sequence ID" value="KAA6381399.1"/>
    <property type="molecule type" value="Genomic_DNA"/>
</dbReference>
<organism evidence="3 4">
    <name type="scientific">Streblomastix strix</name>
    <dbReference type="NCBI Taxonomy" id="222440"/>
    <lineage>
        <taxon>Eukaryota</taxon>
        <taxon>Metamonada</taxon>
        <taxon>Preaxostyla</taxon>
        <taxon>Oxymonadida</taxon>
        <taxon>Streblomastigidae</taxon>
        <taxon>Streblomastix</taxon>
    </lineage>
</organism>
<reference evidence="3 4" key="1">
    <citation type="submission" date="2019-03" db="EMBL/GenBank/DDBJ databases">
        <title>Single cell metagenomics reveals metabolic interactions within the superorganism composed of flagellate Streblomastix strix and complex community of Bacteroidetes bacteria on its surface.</title>
        <authorList>
            <person name="Treitli S.C."/>
            <person name="Kolisko M."/>
            <person name="Husnik F."/>
            <person name="Keeling P."/>
            <person name="Hampl V."/>
        </authorList>
    </citation>
    <scope>NUCLEOTIDE SEQUENCE [LARGE SCALE GENOMIC DNA]</scope>
    <source>
        <strain evidence="3">ST1C</strain>
    </source>
</reference>
<feature type="region of interest" description="Disordered" evidence="2">
    <location>
        <begin position="421"/>
        <end position="441"/>
    </location>
</feature>
<feature type="coiled-coil region" evidence="1">
    <location>
        <begin position="13"/>
        <end position="68"/>
    </location>
</feature>
<keyword evidence="1" id="KW-0175">Coiled coil</keyword>
<feature type="non-terminal residue" evidence="3">
    <location>
        <position position="441"/>
    </location>
</feature>
<proteinExistence type="predicted"/>